<feature type="domain" description="Amidohydrolase-related" evidence="11">
    <location>
        <begin position="15"/>
        <end position="314"/>
    </location>
</feature>
<dbReference type="UniPathway" id="UPA00070">
    <property type="reaction ID" value="UER00117"/>
</dbReference>
<feature type="binding site" evidence="9">
    <location>
        <position position="178"/>
    </location>
    <ligand>
        <name>Zn(2+)</name>
        <dbReference type="ChEBI" id="CHEBI:29105"/>
        <label>2</label>
    </ligand>
</feature>
<sequence>MLKKIKKITIIKPDDWHVHLRDKETLKKVIQYTEKYYKRAIIMPNLENPVTNCTKSIAYQKRILNARKLDSNFEPLMVCYLTKNTSLKDLQIGFSKKIFIGAKLYPYGATTNSLEGIKNINEIYHILELMEKIKMPLLIHGEKIDNNIDIYDREKKFIDDTLILIRKKFPELKITLEHITTKEAVSYVEEHNSLYLSATITPHHLMCNRNDMFIKGIQPNLYCLPVLKRNIHQIALKKAISNGKKNFFLGSDTAPHFYQKKISNGCAGIFNAPVSLLCYITIFEEMNALKNFQSFCSENGPNFYNIPINQETITLVKKPYKNLNQINIGNNKIIPFLAGKTLNWSLETNEESFKKEK</sequence>
<dbReference type="PANTHER" id="PTHR43137">
    <property type="entry name" value="DIHYDROOROTASE"/>
    <property type="match status" value="1"/>
</dbReference>
<dbReference type="GO" id="GO:0044205">
    <property type="term" value="P:'de novo' UMP biosynthetic process"/>
    <property type="evidence" value="ECO:0007669"/>
    <property type="project" value="UniProtKB-UniRule"/>
</dbReference>
<dbReference type="HAMAP" id="MF_00219">
    <property type="entry name" value="PyrC_classII"/>
    <property type="match status" value="1"/>
</dbReference>
<dbReference type="GO" id="GO:0006207">
    <property type="term" value="P:'de novo' pyrimidine nucleobase biosynthetic process"/>
    <property type="evidence" value="ECO:0007669"/>
    <property type="project" value="TreeGrafter"/>
</dbReference>
<dbReference type="PIRSF" id="PIRSF001237">
    <property type="entry name" value="DHOdimr"/>
    <property type="match status" value="1"/>
</dbReference>
<dbReference type="InterPro" id="IPR004721">
    <property type="entry name" value="DHOdimr"/>
</dbReference>
<organism evidence="12 13">
    <name type="scientific">Buchnera aphidicola</name>
    <name type="common">Melanaphis sacchari</name>
    <dbReference type="NCBI Taxonomy" id="2173854"/>
    <lineage>
        <taxon>Bacteria</taxon>
        <taxon>Pseudomonadati</taxon>
        <taxon>Pseudomonadota</taxon>
        <taxon>Gammaproteobacteria</taxon>
        <taxon>Enterobacterales</taxon>
        <taxon>Erwiniaceae</taxon>
        <taxon>Buchnera</taxon>
    </lineage>
</organism>
<dbReference type="InterPro" id="IPR002195">
    <property type="entry name" value="Dihydroorotase_CS"/>
</dbReference>
<proteinExistence type="inferred from homology"/>
<comment type="function">
    <text evidence="1 9">Catalyzes the reversible cyclization of carbamoyl aspartate to dihydroorotate.</text>
</comment>
<feature type="binding site" evidence="9">
    <location>
        <position position="45"/>
    </location>
    <ligand>
        <name>substrate</name>
    </ligand>
</feature>
<keyword evidence="5 9" id="KW-0479">Metal-binding</keyword>
<dbReference type="EC" id="3.5.2.3" evidence="4 9"/>
<accession>A0A2U8DF62</accession>
<evidence type="ECO:0000256" key="9">
    <source>
        <dbReference type="HAMAP-Rule" id="MF_00219"/>
    </source>
</evidence>
<comment type="pathway">
    <text evidence="2 9 10">Pyrimidine metabolism; UMP biosynthesis via de novo pathway; (S)-dihydroorotate from bicarbonate: step 3/3.</text>
</comment>
<comment type="subunit">
    <text evidence="9">Homodimer.</text>
</comment>
<feature type="binding site" description="via carbamate group" evidence="9">
    <location>
        <position position="103"/>
    </location>
    <ligand>
        <name>Zn(2+)</name>
        <dbReference type="ChEBI" id="CHEBI:29105"/>
        <label>1</label>
    </ligand>
</feature>
<dbReference type="AlphaFoldDB" id="A0A2U8DF62"/>
<evidence type="ECO:0000313" key="12">
    <source>
        <dbReference type="EMBL" id="AWH90460.1"/>
    </source>
</evidence>
<name>A0A2U8DF62_9GAMM</name>
<dbReference type="CDD" id="cd01294">
    <property type="entry name" value="DHOase"/>
    <property type="match status" value="1"/>
</dbReference>
<feature type="binding site" evidence="9">
    <location>
        <position position="19"/>
    </location>
    <ligand>
        <name>Zn(2+)</name>
        <dbReference type="ChEBI" id="CHEBI:29105"/>
        <label>1</label>
    </ligand>
</feature>
<dbReference type="Proteomes" id="UP000244884">
    <property type="component" value="Chromosome"/>
</dbReference>
<reference evidence="12 13" key="1">
    <citation type="submission" date="2018-04" db="EMBL/GenBank/DDBJ databases">
        <title>Genome sequence of Buchnera aphidicola from Melaphis sacchari.</title>
        <authorList>
            <person name="Geib S.M."/>
            <person name="Palmer N.A."/>
            <person name="Sattler S.E."/>
            <person name="Sarath G."/>
        </authorList>
    </citation>
    <scope>NUCLEOTIDE SEQUENCE [LARGE SCALE GENOMIC DNA]</scope>
    <source>
        <strain evidence="12 13">LSU</strain>
    </source>
</reference>
<feature type="binding site" evidence="9">
    <location>
        <position position="267"/>
    </location>
    <ligand>
        <name>substrate</name>
    </ligand>
</feature>
<dbReference type="GO" id="GO:0008270">
    <property type="term" value="F:zinc ion binding"/>
    <property type="evidence" value="ECO:0007669"/>
    <property type="project" value="UniProtKB-UniRule"/>
</dbReference>
<dbReference type="SUPFAM" id="SSF51556">
    <property type="entry name" value="Metallo-dependent hydrolases"/>
    <property type="match status" value="1"/>
</dbReference>
<evidence type="ECO:0000313" key="13">
    <source>
        <dbReference type="Proteomes" id="UP000244884"/>
    </source>
</evidence>
<evidence type="ECO:0000256" key="1">
    <source>
        <dbReference type="ARBA" id="ARBA00002368"/>
    </source>
</evidence>
<feature type="binding site" evidence="9">
    <location>
        <position position="140"/>
    </location>
    <ligand>
        <name>substrate</name>
    </ligand>
</feature>
<dbReference type="EMBL" id="CP029161">
    <property type="protein sequence ID" value="AWH90460.1"/>
    <property type="molecule type" value="Genomic_DNA"/>
</dbReference>
<dbReference type="PROSITE" id="PS00483">
    <property type="entry name" value="DIHYDROOROTASE_2"/>
    <property type="match status" value="1"/>
</dbReference>
<comment type="cofactor">
    <cofactor evidence="9 10">
        <name>Zn(2+)</name>
        <dbReference type="ChEBI" id="CHEBI:29105"/>
    </cofactor>
    <text evidence="9 10">Binds 2 Zn(2+) ions per subunit.</text>
</comment>
<feature type="binding site" evidence="9">
    <location>
        <begin position="19"/>
        <end position="21"/>
    </location>
    <ligand>
        <name>substrate</name>
    </ligand>
</feature>
<feature type="binding site" evidence="9">
    <location>
        <position position="140"/>
    </location>
    <ligand>
        <name>Zn(2+)</name>
        <dbReference type="ChEBI" id="CHEBI:29105"/>
        <label>2</label>
    </ligand>
</feature>
<keyword evidence="6 9" id="KW-0378">Hydrolase</keyword>
<dbReference type="Pfam" id="PF01979">
    <property type="entry name" value="Amidohydro_1"/>
    <property type="match status" value="1"/>
</dbReference>
<dbReference type="Gene3D" id="3.20.20.140">
    <property type="entry name" value="Metal-dependent hydrolases"/>
    <property type="match status" value="1"/>
</dbReference>
<feature type="binding site" evidence="9">
    <location>
        <position position="256"/>
    </location>
    <ligand>
        <name>substrate</name>
    </ligand>
</feature>
<feature type="modified residue" description="N6-carboxylysine" evidence="9">
    <location>
        <position position="103"/>
    </location>
</feature>
<dbReference type="InterPro" id="IPR032466">
    <property type="entry name" value="Metal_Hydrolase"/>
</dbReference>
<evidence type="ECO:0000256" key="3">
    <source>
        <dbReference type="ARBA" id="ARBA00005631"/>
    </source>
</evidence>
<dbReference type="RefSeq" id="WP_158341231.1">
    <property type="nucleotide sequence ID" value="NZ_CP029161.1"/>
</dbReference>
<gene>
    <name evidence="9" type="primary">pyrC</name>
    <name evidence="12" type="ORF">DD681_01370</name>
</gene>
<evidence type="ECO:0000256" key="4">
    <source>
        <dbReference type="ARBA" id="ARBA00012860"/>
    </source>
</evidence>
<evidence type="ECO:0000256" key="10">
    <source>
        <dbReference type="RuleBase" id="RU003440"/>
    </source>
</evidence>
<dbReference type="PANTHER" id="PTHR43137:SF1">
    <property type="entry name" value="DIHYDROOROTASE"/>
    <property type="match status" value="1"/>
</dbReference>
<dbReference type="GO" id="GO:0005829">
    <property type="term" value="C:cytosol"/>
    <property type="evidence" value="ECO:0007669"/>
    <property type="project" value="TreeGrafter"/>
</dbReference>
<comment type="similarity">
    <text evidence="3 9 10">Belongs to the metallo-dependent hydrolases superfamily. DHOase family. Class II DHOase subfamily.</text>
</comment>
<evidence type="ECO:0000256" key="8">
    <source>
        <dbReference type="ARBA" id="ARBA00022975"/>
    </source>
</evidence>
<feature type="binding site" evidence="9">
    <location>
        <position position="224"/>
    </location>
    <ligand>
        <name>substrate</name>
    </ligand>
</feature>
<comment type="catalytic activity">
    <reaction evidence="9 10">
        <text>(S)-dihydroorotate + H2O = N-carbamoyl-L-aspartate + H(+)</text>
        <dbReference type="Rhea" id="RHEA:24296"/>
        <dbReference type="ChEBI" id="CHEBI:15377"/>
        <dbReference type="ChEBI" id="CHEBI:15378"/>
        <dbReference type="ChEBI" id="CHEBI:30864"/>
        <dbReference type="ChEBI" id="CHEBI:32814"/>
        <dbReference type="EC" id="3.5.2.3"/>
    </reaction>
</comment>
<feature type="binding site" evidence="9">
    <location>
        <position position="252"/>
    </location>
    <ligand>
        <name>Zn(2+)</name>
        <dbReference type="ChEBI" id="CHEBI:29105"/>
        <label>1</label>
    </ligand>
</feature>
<evidence type="ECO:0000259" key="11">
    <source>
        <dbReference type="Pfam" id="PF01979"/>
    </source>
</evidence>
<dbReference type="OrthoDB" id="9808095at2"/>
<feature type="binding site" description="via carbamate group" evidence="9">
    <location>
        <position position="103"/>
    </location>
    <ligand>
        <name>Zn(2+)</name>
        <dbReference type="ChEBI" id="CHEBI:29105"/>
        <label>2</label>
    </ligand>
</feature>
<feature type="binding site" evidence="9">
    <location>
        <position position="17"/>
    </location>
    <ligand>
        <name>Zn(2+)</name>
        <dbReference type="ChEBI" id="CHEBI:29105"/>
        <label>1</label>
    </ligand>
</feature>
<evidence type="ECO:0000256" key="6">
    <source>
        <dbReference type="ARBA" id="ARBA00022801"/>
    </source>
</evidence>
<protein>
    <recommendedName>
        <fullName evidence="4 9">Dihydroorotase</fullName>
        <shortName evidence="9">DHOase</shortName>
        <ecNumber evidence="4 9">3.5.2.3</ecNumber>
    </recommendedName>
</protein>
<dbReference type="GO" id="GO:0004151">
    <property type="term" value="F:dihydroorotase activity"/>
    <property type="evidence" value="ECO:0007669"/>
    <property type="project" value="UniProtKB-UniRule"/>
</dbReference>
<dbReference type="InterPro" id="IPR006680">
    <property type="entry name" value="Amidohydro-rel"/>
</dbReference>
<evidence type="ECO:0000256" key="5">
    <source>
        <dbReference type="ARBA" id="ARBA00022723"/>
    </source>
</evidence>
<evidence type="ECO:0000256" key="2">
    <source>
        <dbReference type="ARBA" id="ARBA00004880"/>
    </source>
</evidence>
<dbReference type="NCBIfam" id="TIGR00856">
    <property type="entry name" value="pyrC_dimer"/>
    <property type="match status" value="1"/>
</dbReference>
<feature type="active site" evidence="9">
    <location>
        <position position="252"/>
    </location>
</feature>
<keyword evidence="8 9" id="KW-0665">Pyrimidine biosynthesis</keyword>
<keyword evidence="7 9" id="KW-0862">Zinc</keyword>
<evidence type="ECO:0000256" key="7">
    <source>
        <dbReference type="ARBA" id="ARBA00022833"/>
    </source>
</evidence>